<dbReference type="GeneID" id="28860347"/>
<dbReference type="SUPFAM" id="SSF50129">
    <property type="entry name" value="GroES-like"/>
    <property type="match status" value="1"/>
</dbReference>
<dbReference type="SUPFAM" id="SSF51735">
    <property type="entry name" value="NAD(P)-binding Rossmann-fold domains"/>
    <property type="match status" value="1"/>
</dbReference>
<accession>A0A1B7YVK9</accession>
<dbReference type="InterPro" id="IPR020843">
    <property type="entry name" value="ER"/>
</dbReference>
<dbReference type="RefSeq" id="XP_018164602.1">
    <property type="nucleotide sequence ID" value="XM_018296240.1"/>
</dbReference>
<dbReference type="AlphaFoldDB" id="A0A1B7YVK9"/>
<keyword evidence="4" id="KW-0521">NADP</keyword>
<dbReference type="EMBL" id="LTAN01000001">
    <property type="protein sequence ID" value="OBR16085.1"/>
    <property type="molecule type" value="Genomic_DNA"/>
</dbReference>
<comment type="caution">
    <text evidence="7">The sequence shown here is derived from an EMBL/GenBank/DDBJ whole genome shotgun (WGS) entry which is preliminary data.</text>
</comment>
<comment type="similarity">
    <text evidence="1">Belongs to the zinc-containing alcohol dehydrogenase family.</text>
</comment>
<proteinExistence type="inferred from homology"/>
<keyword evidence="8" id="KW-1185">Reference proteome</keyword>
<dbReference type="CDD" id="cd08249">
    <property type="entry name" value="enoyl_reductase_like"/>
    <property type="match status" value="1"/>
</dbReference>
<dbReference type="PANTHER" id="PTHR45348:SF1">
    <property type="entry name" value="TRANS-ENOYL REDUCTASE STHE"/>
    <property type="match status" value="1"/>
</dbReference>
<evidence type="ECO:0000256" key="2">
    <source>
        <dbReference type="ARBA" id="ARBA00011245"/>
    </source>
</evidence>
<keyword evidence="5" id="KW-0560">Oxidoreductase</keyword>
<feature type="domain" description="Enoyl reductase (ER)" evidence="6">
    <location>
        <begin position="25"/>
        <end position="374"/>
    </location>
</feature>
<dbReference type="Pfam" id="PF00107">
    <property type="entry name" value="ADH_zinc_N"/>
    <property type="match status" value="1"/>
</dbReference>
<dbReference type="KEGG" id="chig:CH63R_01265"/>
<name>A0A1B7YVK9_COLHI</name>
<evidence type="ECO:0000313" key="8">
    <source>
        <dbReference type="Proteomes" id="UP000092177"/>
    </source>
</evidence>
<dbReference type="Pfam" id="PF08240">
    <property type="entry name" value="ADH_N"/>
    <property type="match status" value="1"/>
</dbReference>
<dbReference type="Proteomes" id="UP000092177">
    <property type="component" value="Chromosome 1"/>
</dbReference>
<dbReference type="SMART" id="SM00829">
    <property type="entry name" value="PKS_ER"/>
    <property type="match status" value="1"/>
</dbReference>
<sequence length="378" mass="40234">MGSIGHHSVPPALPDRQRAVVQAEGPARKLQIVTDRPVPKPASDEVLVRVHAVAANPSDWKMTTQFPCPGAGCGMDFSGVVVATGHGLDPALGIRVGDAVAGAVHGANPLDPQAGAFAEYTCALADLLWKIPRPWDLTDAAAVGGCCVATVGLGLFADDALGLPFGLDQFVADGKAPFVLVYGGSTASGTMAIQLAKLCGYRVIATCSPRNAAMVESYGAERTFDYRSPSCAADIRAYTDNTLHHVLDTIVDPKSILVADKAIGRSGGRYAGLEALPEDVLNGSGTTRRIIKWTYVMGTSMIGREEGLTGPYYSKPRPERRAFGKWWFRTVVQDLVDKGLLRPHPVKLMEGGLERVPEGVDMLQKKLVSGEKLVYKVV</sequence>
<dbReference type="InterPro" id="IPR013154">
    <property type="entry name" value="ADH-like_N"/>
</dbReference>
<dbReference type="InterPro" id="IPR036291">
    <property type="entry name" value="NAD(P)-bd_dom_sf"/>
</dbReference>
<dbReference type="GO" id="GO:0016651">
    <property type="term" value="F:oxidoreductase activity, acting on NAD(P)H"/>
    <property type="evidence" value="ECO:0007669"/>
    <property type="project" value="InterPro"/>
</dbReference>
<evidence type="ECO:0000256" key="4">
    <source>
        <dbReference type="ARBA" id="ARBA00022857"/>
    </source>
</evidence>
<dbReference type="Gene3D" id="3.40.50.720">
    <property type="entry name" value="NAD(P)-binding Rossmann-like Domain"/>
    <property type="match status" value="1"/>
</dbReference>
<dbReference type="PANTHER" id="PTHR45348">
    <property type="entry name" value="HYPOTHETICAL OXIDOREDUCTASE (EUROFUNG)"/>
    <property type="match status" value="1"/>
</dbReference>
<dbReference type="VEuPathDB" id="FungiDB:CH63R_01265"/>
<comment type="subunit">
    <text evidence="2">Monomer.</text>
</comment>
<dbReference type="OrthoDB" id="48317at2759"/>
<keyword evidence="3" id="KW-0547">Nucleotide-binding</keyword>
<evidence type="ECO:0000259" key="6">
    <source>
        <dbReference type="SMART" id="SM00829"/>
    </source>
</evidence>
<gene>
    <name evidence="7" type="ORF">CH63R_01265</name>
</gene>
<dbReference type="InterPro" id="IPR011032">
    <property type="entry name" value="GroES-like_sf"/>
</dbReference>
<evidence type="ECO:0000256" key="3">
    <source>
        <dbReference type="ARBA" id="ARBA00022741"/>
    </source>
</evidence>
<evidence type="ECO:0000313" key="7">
    <source>
        <dbReference type="EMBL" id="OBR16085.1"/>
    </source>
</evidence>
<reference evidence="8" key="1">
    <citation type="journal article" date="2017" name="BMC Genomics">
        <title>Gapless genome assembly of Colletotrichum higginsianum reveals chromosome structure and association of transposable elements with secondary metabolite gene clusters.</title>
        <authorList>
            <person name="Dallery J.-F."/>
            <person name="Lapalu N."/>
            <person name="Zampounis A."/>
            <person name="Pigne S."/>
            <person name="Luyten I."/>
            <person name="Amselem J."/>
            <person name="Wittenberg A.H.J."/>
            <person name="Zhou S."/>
            <person name="de Queiroz M.V."/>
            <person name="Robin G.P."/>
            <person name="Auger A."/>
            <person name="Hainaut M."/>
            <person name="Henrissat B."/>
            <person name="Kim K.-T."/>
            <person name="Lee Y.-H."/>
            <person name="Lespinet O."/>
            <person name="Schwartz D.C."/>
            <person name="Thon M.R."/>
            <person name="O'Connell R.J."/>
        </authorList>
    </citation>
    <scope>NUCLEOTIDE SEQUENCE [LARGE SCALE GENOMIC DNA]</scope>
    <source>
        <strain evidence="8">IMI 349063</strain>
    </source>
</reference>
<protein>
    <submittedName>
        <fullName evidence="7">Zinc-binding dehydrogenase family</fullName>
    </submittedName>
</protein>
<dbReference type="GO" id="GO:0000166">
    <property type="term" value="F:nucleotide binding"/>
    <property type="evidence" value="ECO:0007669"/>
    <property type="project" value="UniProtKB-KW"/>
</dbReference>
<organism evidence="7 8">
    <name type="scientific">Colletotrichum higginsianum (strain IMI 349063)</name>
    <name type="common">Crucifer anthracnose fungus</name>
    <dbReference type="NCBI Taxonomy" id="759273"/>
    <lineage>
        <taxon>Eukaryota</taxon>
        <taxon>Fungi</taxon>
        <taxon>Dikarya</taxon>
        <taxon>Ascomycota</taxon>
        <taxon>Pezizomycotina</taxon>
        <taxon>Sordariomycetes</taxon>
        <taxon>Hypocreomycetidae</taxon>
        <taxon>Glomerellales</taxon>
        <taxon>Glomerellaceae</taxon>
        <taxon>Colletotrichum</taxon>
        <taxon>Colletotrichum destructivum species complex</taxon>
    </lineage>
</organism>
<evidence type="ECO:0000256" key="1">
    <source>
        <dbReference type="ARBA" id="ARBA00008072"/>
    </source>
</evidence>
<evidence type="ECO:0000256" key="5">
    <source>
        <dbReference type="ARBA" id="ARBA00023002"/>
    </source>
</evidence>
<dbReference type="Gene3D" id="3.90.180.10">
    <property type="entry name" value="Medium-chain alcohol dehydrogenases, catalytic domain"/>
    <property type="match status" value="1"/>
</dbReference>
<dbReference type="InterPro" id="IPR013149">
    <property type="entry name" value="ADH-like_C"/>
</dbReference>
<dbReference type="InterPro" id="IPR047122">
    <property type="entry name" value="Trans-enoyl_RdTase-like"/>
</dbReference>